<dbReference type="Gene3D" id="3.30.40.10">
    <property type="entry name" value="Zinc/RING finger domain, C3HC4 (zinc finger)"/>
    <property type="match status" value="1"/>
</dbReference>
<keyword evidence="3" id="KW-0862">Zinc</keyword>
<evidence type="ECO:0000259" key="6">
    <source>
        <dbReference type="PROSITE" id="PS50178"/>
    </source>
</evidence>
<proteinExistence type="predicted"/>
<dbReference type="InterPro" id="IPR023393">
    <property type="entry name" value="START-like_dom_sf"/>
</dbReference>
<dbReference type="AlphaFoldDB" id="W4GE18"/>
<reference evidence="7" key="1">
    <citation type="submission" date="2013-12" db="EMBL/GenBank/DDBJ databases">
        <title>The Genome Sequence of Aphanomyces astaci APO3.</title>
        <authorList>
            <consortium name="The Broad Institute Genomics Platform"/>
            <person name="Russ C."/>
            <person name="Tyler B."/>
            <person name="van West P."/>
            <person name="Dieguez-Uribeondo J."/>
            <person name="Young S.K."/>
            <person name="Zeng Q."/>
            <person name="Gargeya S."/>
            <person name="Fitzgerald M."/>
            <person name="Abouelleil A."/>
            <person name="Alvarado L."/>
            <person name="Chapman S.B."/>
            <person name="Gainer-Dewar J."/>
            <person name="Goldberg J."/>
            <person name="Griggs A."/>
            <person name="Gujja S."/>
            <person name="Hansen M."/>
            <person name="Howarth C."/>
            <person name="Imamovic A."/>
            <person name="Ireland A."/>
            <person name="Larimer J."/>
            <person name="McCowan C."/>
            <person name="Murphy C."/>
            <person name="Pearson M."/>
            <person name="Poon T.W."/>
            <person name="Priest M."/>
            <person name="Roberts A."/>
            <person name="Saif S."/>
            <person name="Shea T."/>
            <person name="Sykes S."/>
            <person name="Wortman J."/>
            <person name="Nusbaum C."/>
            <person name="Birren B."/>
        </authorList>
    </citation>
    <scope>NUCLEOTIDE SEQUENCE [LARGE SCALE GENOMIC DNA]</scope>
    <source>
        <strain evidence="7">APO3</strain>
    </source>
</reference>
<sequence>MPLSSAQVDEYKDLGAEIVLNLIHDSQIHNGRLQWQLASNSKSYRLYKATNPNGPPGANLHCGTIQVMATIDEVASLFRSETTDEAKAMRRRFNHRLLDAVVLHTILRPTELRPNEKVGISWRAFESPGGRAILQNRDTCVLESQREFVQNGRRGLVCAVKSIEVEACPNMEPEWGLVRMQNWGSGHVVVESEDRRGYLDVSYVSNVDMGVGKSEWFLSHVLHRKQWLADLLMRKRCQNIGDIDRFLRLQRLGKTAFEPNFVTLDSRRSCFVCQRRFSFFQPRKKKANCAKCGEVVCSKCCLEWPIRDVQVKVCSVCSAPSYTRDRQETADTVCSDPWRLQGSTILAAESEFDQWLTTMERATERNPPEPVKPKAQPAFSIQV</sequence>
<evidence type="ECO:0000313" key="7">
    <source>
        <dbReference type="EMBL" id="ETV77193.1"/>
    </source>
</evidence>
<dbReference type="InterPro" id="IPR013083">
    <property type="entry name" value="Znf_RING/FYVE/PHD"/>
</dbReference>
<dbReference type="InterPro" id="IPR011011">
    <property type="entry name" value="Znf_FYVE_PHD"/>
</dbReference>
<evidence type="ECO:0000256" key="3">
    <source>
        <dbReference type="ARBA" id="ARBA00022833"/>
    </source>
</evidence>
<dbReference type="PANTHER" id="PTHR13510:SF44">
    <property type="entry name" value="RABENOSYN-5"/>
    <property type="match status" value="1"/>
</dbReference>
<evidence type="ECO:0000256" key="4">
    <source>
        <dbReference type="PROSITE-ProRule" id="PRU00091"/>
    </source>
</evidence>
<evidence type="ECO:0000256" key="2">
    <source>
        <dbReference type="ARBA" id="ARBA00022771"/>
    </source>
</evidence>
<dbReference type="GO" id="GO:0008270">
    <property type="term" value="F:zinc ion binding"/>
    <property type="evidence" value="ECO:0007669"/>
    <property type="project" value="UniProtKB-KW"/>
</dbReference>
<dbReference type="PROSITE" id="PS50178">
    <property type="entry name" value="ZF_FYVE"/>
    <property type="match status" value="1"/>
</dbReference>
<feature type="domain" description="FYVE-type" evidence="6">
    <location>
        <begin position="264"/>
        <end position="322"/>
    </location>
</feature>
<evidence type="ECO:0000256" key="5">
    <source>
        <dbReference type="SAM" id="MobiDB-lite"/>
    </source>
</evidence>
<accession>W4GE18</accession>
<keyword evidence="1" id="KW-0479">Metal-binding</keyword>
<dbReference type="EMBL" id="KI913134">
    <property type="protein sequence ID" value="ETV77193.1"/>
    <property type="molecule type" value="Genomic_DNA"/>
</dbReference>
<dbReference type="RefSeq" id="XP_009833499.1">
    <property type="nucleotide sequence ID" value="XM_009835197.1"/>
</dbReference>
<keyword evidence="2 4" id="KW-0863">Zinc-finger</keyword>
<dbReference type="InterPro" id="IPR052727">
    <property type="entry name" value="Rab4/Rab5_effector"/>
</dbReference>
<dbReference type="InterPro" id="IPR017455">
    <property type="entry name" value="Znf_FYVE-rel"/>
</dbReference>
<dbReference type="CDD" id="cd00065">
    <property type="entry name" value="FYVE_like_SF"/>
    <property type="match status" value="1"/>
</dbReference>
<gene>
    <name evidence="7" type="ORF">H257_09079</name>
</gene>
<dbReference type="SUPFAM" id="SSF57903">
    <property type="entry name" value="FYVE/PHD zinc finger"/>
    <property type="match status" value="1"/>
</dbReference>
<dbReference type="InterPro" id="IPR000306">
    <property type="entry name" value="Znf_FYVE"/>
</dbReference>
<organism evidence="7">
    <name type="scientific">Aphanomyces astaci</name>
    <name type="common">Crayfish plague agent</name>
    <dbReference type="NCBI Taxonomy" id="112090"/>
    <lineage>
        <taxon>Eukaryota</taxon>
        <taxon>Sar</taxon>
        <taxon>Stramenopiles</taxon>
        <taxon>Oomycota</taxon>
        <taxon>Saprolegniomycetes</taxon>
        <taxon>Saprolegniales</taxon>
        <taxon>Verrucalvaceae</taxon>
        <taxon>Aphanomyces</taxon>
    </lineage>
</organism>
<dbReference type="SUPFAM" id="SSF55961">
    <property type="entry name" value="Bet v1-like"/>
    <property type="match status" value="1"/>
</dbReference>
<dbReference type="Gene3D" id="3.30.530.20">
    <property type="match status" value="1"/>
</dbReference>
<feature type="region of interest" description="Disordered" evidence="5">
    <location>
        <begin position="362"/>
        <end position="383"/>
    </location>
</feature>
<dbReference type="SMART" id="SM00064">
    <property type="entry name" value="FYVE"/>
    <property type="match status" value="1"/>
</dbReference>
<dbReference type="GeneID" id="20811075"/>
<name>W4GE18_APHAT</name>
<dbReference type="PANTHER" id="PTHR13510">
    <property type="entry name" value="FYVE-FINGER-CONTAINING RAB5 EFFECTOR PROTEIN RABENOSYN-5-RELATED"/>
    <property type="match status" value="1"/>
</dbReference>
<dbReference type="VEuPathDB" id="FungiDB:H257_09079"/>
<protein>
    <recommendedName>
        <fullName evidence="6">FYVE-type domain-containing protein</fullName>
    </recommendedName>
</protein>
<evidence type="ECO:0000256" key="1">
    <source>
        <dbReference type="ARBA" id="ARBA00022723"/>
    </source>
</evidence>
<dbReference type="OrthoDB" id="3045089at2759"/>